<dbReference type="EMBL" id="JAOUSF010000001">
    <property type="protein sequence ID" value="MCU9612327.1"/>
    <property type="molecule type" value="Genomic_DNA"/>
</dbReference>
<dbReference type="GO" id="GO:0016757">
    <property type="term" value="F:glycosyltransferase activity"/>
    <property type="evidence" value="ECO:0007669"/>
    <property type="project" value="UniProtKB-KW"/>
</dbReference>
<dbReference type="Proteomes" id="UP001209318">
    <property type="component" value="Unassembled WGS sequence"/>
</dbReference>
<organism evidence="5 6">
    <name type="scientific">Perspicuibacillus lycopersici</name>
    <dbReference type="NCBI Taxonomy" id="1325689"/>
    <lineage>
        <taxon>Bacteria</taxon>
        <taxon>Bacillati</taxon>
        <taxon>Bacillota</taxon>
        <taxon>Bacilli</taxon>
        <taxon>Bacillales</taxon>
        <taxon>Bacillaceae</taxon>
        <taxon>Perspicuibacillus</taxon>
    </lineage>
</organism>
<comment type="similarity">
    <text evidence="1">Belongs to the glycosyltransferase 2 family.</text>
</comment>
<gene>
    <name evidence="5" type="ORF">OEV98_01970</name>
</gene>
<sequence length="338" mass="39460">MKISIVVPVYNAEEYLEVCFRSIIKQTFFNWELLVVNDGSTDSSCEICEYFSNKDKRIKIIQSNNQGPGIARNIGMSYATGDYLMFMDSDDYLEHNSLELLEKIASNTEAEIIFYPNYTDKMEDEKYKVVKDNHLKDMEFLSNSDFVNSYRLLYEHGYLHPVWNKLYKLSFIHLCNAIFPSGINVSEDYIFNIQLYKHLQKGVVLSVPLYHYVSRNSGSITSSFNNERFNSSKKVYLYSKKFFEDWNEAELIHVNNEFITNINVCINNLFNDDCKLSRREKFAVIQKIINDKFVKDCSYSSNLKGLRNRLTAFLVRNKQKLILMGIGKLTRSIGKLSK</sequence>
<evidence type="ECO:0000256" key="3">
    <source>
        <dbReference type="ARBA" id="ARBA00022679"/>
    </source>
</evidence>
<keyword evidence="6" id="KW-1185">Reference proteome</keyword>
<name>A0AAE3LM44_9BACI</name>
<accession>A0AAE3LM44</accession>
<dbReference type="AlphaFoldDB" id="A0AAE3LM44"/>
<dbReference type="RefSeq" id="WP_263071459.1">
    <property type="nucleotide sequence ID" value="NZ_JAOUSF010000001.1"/>
</dbReference>
<keyword evidence="2" id="KW-0328">Glycosyltransferase</keyword>
<dbReference type="SUPFAM" id="SSF53448">
    <property type="entry name" value="Nucleotide-diphospho-sugar transferases"/>
    <property type="match status" value="1"/>
</dbReference>
<dbReference type="PANTHER" id="PTHR22916:SF51">
    <property type="entry name" value="GLYCOSYLTRANSFERASE EPSH-RELATED"/>
    <property type="match status" value="1"/>
</dbReference>
<evidence type="ECO:0000256" key="1">
    <source>
        <dbReference type="ARBA" id="ARBA00006739"/>
    </source>
</evidence>
<dbReference type="PANTHER" id="PTHR22916">
    <property type="entry name" value="GLYCOSYLTRANSFERASE"/>
    <property type="match status" value="1"/>
</dbReference>
<dbReference type="Gene3D" id="3.90.550.10">
    <property type="entry name" value="Spore Coat Polysaccharide Biosynthesis Protein SpsA, Chain A"/>
    <property type="match status" value="1"/>
</dbReference>
<evidence type="ECO:0000313" key="5">
    <source>
        <dbReference type="EMBL" id="MCU9612327.1"/>
    </source>
</evidence>
<evidence type="ECO:0000256" key="2">
    <source>
        <dbReference type="ARBA" id="ARBA00022676"/>
    </source>
</evidence>
<dbReference type="Pfam" id="PF00535">
    <property type="entry name" value="Glycos_transf_2"/>
    <property type="match status" value="1"/>
</dbReference>
<keyword evidence="3" id="KW-0808">Transferase</keyword>
<dbReference type="CDD" id="cd00761">
    <property type="entry name" value="Glyco_tranf_GTA_type"/>
    <property type="match status" value="1"/>
</dbReference>
<dbReference type="InterPro" id="IPR029044">
    <property type="entry name" value="Nucleotide-diphossugar_trans"/>
</dbReference>
<evidence type="ECO:0000259" key="4">
    <source>
        <dbReference type="Pfam" id="PF00535"/>
    </source>
</evidence>
<evidence type="ECO:0000313" key="6">
    <source>
        <dbReference type="Proteomes" id="UP001209318"/>
    </source>
</evidence>
<comment type="caution">
    <text evidence="5">The sequence shown here is derived from an EMBL/GenBank/DDBJ whole genome shotgun (WGS) entry which is preliminary data.</text>
</comment>
<protein>
    <submittedName>
        <fullName evidence="5">Glycosyltransferase family 2 protein</fullName>
    </submittedName>
</protein>
<proteinExistence type="inferred from homology"/>
<dbReference type="InterPro" id="IPR001173">
    <property type="entry name" value="Glyco_trans_2-like"/>
</dbReference>
<reference evidence="5" key="1">
    <citation type="submission" date="2022-10" db="EMBL/GenBank/DDBJ databases">
        <title>Description of Fervidibacillus gen. nov. in the family Fervidibacillaceae fam. nov. with two species, Fervidibacillus albus sp. nov., and Fervidibacillus halotolerans sp. nov., isolated from tidal flat sediments.</title>
        <authorList>
            <person name="Kwon K.K."/>
            <person name="Yang S.-H."/>
        </authorList>
    </citation>
    <scope>NUCLEOTIDE SEQUENCE</scope>
    <source>
        <strain evidence="5">JCM 19140</strain>
    </source>
</reference>
<feature type="domain" description="Glycosyltransferase 2-like" evidence="4">
    <location>
        <begin position="4"/>
        <end position="133"/>
    </location>
</feature>